<evidence type="ECO:0000313" key="2">
    <source>
        <dbReference type="Proteomes" id="UP001165083"/>
    </source>
</evidence>
<dbReference type="AlphaFoldDB" id="A0A9W6YK82"/>
<name>A0A9W6YK82_9STRA</name>
<protein>
    <submittedName>
        <fullName evidence="1">Unnamed protein product</fullName>
    </submittedName>
</protein>
<dbReference type="PANTHER" id="PTHR37066">
    <property type="entry name" value="HELICASE-ASSOCIATED"/>
    <property type="match status" value="1"/>
</dbReference>
<proteinExistence type="predicted"/>
<sequence>MPGLRRVYQVHGHTDVPSEFVIPTGDGRWPKLSWGWSLGYTVTSIRLSGAYPTQVAASEEELKKLKFCFTTIAKREWNEKILPSLKVYRQLKHHGLVERPFVVPSEPPWPEMAWGMPLGVVVNAVRTGSRFFKQSTRDKDALIQLGFSWDFYQSNWRERIFPAIQVCASEIGHFYLPCNFVVPARDPWPKSAGSRRATL</sequence>
<comment type="caution">
    <text evidence="1">The sequence shown here is derived from an EMBL/GenBank/DDBJ whole genome shotgun (WGS) entry which is preliminary data.</text>
</comment>
<reference evidence="1" key="1">
    <citation type="submission" date="2023-04" db="EMBL/GenBank/DDBJ databases">
        <title>Phytophthora lilii NBRC 32176.</title>
        <authorList>
            <person name="Ichikawa N."/>
            <person name="Sato H."/>
            <person name="Tonouchi N."/>
        </authorList>
    </citation>
    <scope>NUCLEOTIDE SEQUENCE</scope>
    <source>
        <strain evidence="1">NBRC 32176</strain>
    </source>
</reference>
<accession>A0A9W6YK82</accession>
<evidence type="ECO:0000313" key="1">
    <source>
        <dbReference type="EMBL" id="GMF66037.1"/>
    </source>
</evidence>
<organism evidence="1 2">
    <name type="scientific">Phytophthora lilii</name>
    <dbReference type="NCBI Taxonomy" id="2077276"/>
    <lineage>
        <taxon>Eukaryota</taxon>
        <taxon>Sar</taxon>
        <taxon>Stramenopiles</taxon>
        <taxon>Oomycota</taxon>
        <taxon>Peronosporomycetes</taxon>
        <taxon>Peronosporales</taxon>
        <taxon>Peronosporaceae</taxon>
        <taxon>Phytophthora</taxon>
    </lineage>
</organism>
<keyword evidence="2" id="KW-1185">Reference proteome</keyword>
<gene>
    <name evidence="1" type="ORF">Plil01_001859500</name>
</gene>
<dbReference type="Proteomes" id="UP001165083">
    <property type="component" value="Unassembled WGS sequence"/>
</dbReference>
<dbReference type="EMBL" id="BSXW01012532">
    <property type="protein sequence ID" value="GMF66037.1"/>
    <property type="molecule type" value="Genomic_DNA"/>
</dbReference>
<dbReference type="OrthoDB" id="66498at2759"/>
<dbReference type="PANTHER" id="PTHR37066:SF1">
    <property type="entry name" value="LNS2_PITP DOMAIN-CONTAINING PROTEIN"/>
    <property type="match status" value="1"/>
</dbReference>